<reference evidence="15" key="1">
    <citation type="journal article" date="2019" name="Int. J. Syst. Evol. Microbiol.">
        <title>The Global Catalogue of Microorganisms (GCM) 10K type strain sequencing project: providing services to taxonomists for standard genome sequencing and annotation.</title>
        <authorList>
            <consortium name="The Broad Institute Genomics Platform"/>
            <consortium name="The Broad Institute Genome Sequencing Center for Infectious Disease"/>
            <person name="Wu L."/>
            <person name="Ma J."/>
        </authorList>
    </citation>
    <scope>NUCLEOTIDE SEQUENCE [LARGE SCALE GENOMIC DNA]</scope>
    <source>
        <strain evidence="15">CCUG 61697</strain>
    </source>
</reference>
<comment type="pathway">
    <text evidence="1">Cofactor biosynthesis; tetrahydrofolate biosynthesis; 2-amino-4-hydroxy-6-hydroxymethyl-7,8-dihydropteridine diphosphate from 7,8-dihydroneopterin triphosphate: step 4/4.</text>
</comment>
<dbReference type="RefSeq" id="WP_379089178.1">
    <property type="nucleotide sequence ID" value="NZ_JBHTJO010000001.1"/>
</dbReference>
<evidence type="ECO:0000256" key="9">
    <source>
        <dbReference type="ARBA" id="ARBA00022909"/>
    </source>
</evidence>
<keyword evidence="8" id="KW-0067">ATP-binding</keyword>
<proteinExistence type="inferred from homology"/>
<dbReference type="CDD" id="cd00483">
    <property type="entry name" value="HPPK"/>
    <property type="match status" value="1"/>
</dbReference>
<keyword evidence="6" id="KW-0547">Nucleotide-binding</keyword>
<comment type="function">
    <text evidence="10">Catalyzes the transfer of pyrophosphate from adenosine triphosphate (ATP) to 6-hydroxymethyl-7,8-dihydropterin, an enzymatic step in folate biosynthesis pathway.</text>
</comment>
<keyword evidence="7" id="KW-0418">Kinase</keyword>
<organism evidence="14 15">
    <name type="scientific">Methyloligella solikamskensis</name>
    <dbReference type="NCBI Taxonomy" id="1177756"/>
    <lineage>
        <taxon>Bacteria</taxon>
        <taxon>Pseudomonadati</taxon>
        <taxon>Pseudomonadota</taxon>
        <taxon>Alphaproteobacteria</taxon>
        <taxon>Hyphomicrobiales</taxon>
        <taxon>Hyphomicrobiaceae</taxon>
        <taxon>Methyloligella</taxon>
    </lineage>
</organism>
<evidence type="ECO:0000256" key="2">
    <source>
        <dbReference type="ARBA" id="ARBA00005810"/>
    </source>
</evidence>
<gene>
    <name evidence="14" type="primary">folK</name>
    <name evidence="14" type="ORF">ACFQ2F_09655</name>
</gene>
<dbReference type="InterPro" id="IPR035907">
    <property type="entry name" value="Hppk_sf"/>
</dbReference>
<dbReference type="SUPFAM" id="SSF55083">
    <property type="entry name" value="6-hydroxymethyl-7,8-dihydropterin pyrophosphokinase, HPPK"/>
    <property type="match status" value="1"/>
</dbReference>
<dbReference type="NCBIfam" id="TIGR01498">
    <property type="entry name" value="folK"/>
    <property type="match status" value="1"/>
</dbReference>
<dbReference type="PANTHER" id="PTHR43071:SF1">
    <property type="entry name" value="2-AMINO-4-HYDROXY-6-HYDROXYMETHYLDIHYDROPTERIDINE PYROPHOSPHOKINASE"/>
    <property type="match status" value="1"/>
</dbReference>
<evidence type="ECO:0000256" key="4">
    <source>
        <dbReference type="ARBA" id="ARBA00016218"/>
    </source>
</evidence>
<evidence type="ECO:0000256" key="11">
    <source>
        <dbReference type="ARBA" id="ARBA00029766"/>
    </source>
</evidence>
<evidence type="ECO:0000256" key="7">
    <source>
        <dbReference type="ARBA" id="ARBA00022777"/>
    </source>
</evidence>
<evidence type="ECO:0000259" key="13">
    <source>
        <dbReference type="Pfam" id="PF01288"/>
    </source>
</evidence>
<evidence type="ECO:0000256" key="1">
    <source>
        <dbReference type="ARBA" id="ARBA00005051"/>
    </source>
</evidence>
<keyword evidence="9" id="KW-0289">Folate biosynthesis</keyword>
<dbReference type="Proteomes" id="UP001597102">
    <property type="component" value="Unassembled WGS sequence"/>
</dbReference>
<evidence type="ECO:0000256" key="10">
    <source>
        <dbReference type="ARBA" id="ARBA00029409"/>
    </source>
</evidence>
<comment type="similarity">
    <text evidence="2">Belongs to the HPPK family.</text>
</comment>
<evidence type="ECO:0000256" key="5">
    <source>
        <dbReference type="ARBA" id="ARBA00022679"/>
    </source>
</evidence>
<evidence type="ECO:0000313" key="15">
    <source>
        <dbReference type="Proteomes" id="UP001597102"/>
    </source>
</evidence>
<dbReference type="PANTHER" id="PTHR43071">
    <property type="entry name" value="2-AMINO-4-HYDROXY-6-HYDROXYMETHYLDIHYDROPTERIDINE PYROPHOSPHOKINASE"/>
    <property type="match status" value="1"/>
</dbReference>
<dbReference type="EC" id="2.7.6.3" evidence="3"/>
<evidence type="ECO:0000256" key="3">
    <source>
        <dbReference type="ARBA" id="ARBA00013253"/>
    </source>
</evidence>
<evidence type="ECO:0000256" key="12">
    <source>
        <dbReference type="ARBA" id="ARBA00033413"/>
    </source>
</evidence>
<dbReference type="EMBL" id="JBHTJO010000001">
    <property type="protein sequence ID" value="MFD0987359.1"/>
    <property type="molecule type" value="Genomic_DNA"/>
</dbReference>
<evidence type="ECO:0000313" key="14">
    <source>
        <dbReference type="EMBL" id="MFD0987359.1"/>
    </source>
</evidence>
<keyword evidence="15" id="KW-1185">Reference proteome</keyword>
<evidence type="ECO:0000256" key="8">
    <source>
        <dbReference type="ARBA" id="ARBA00022840"/>
    </source>
</evidence>
<feature type="domain" description="7,8-dihydro-6-hydroxymethylpterin-pyrophosphokinase" evidence="13">
    <location>
        <begin position="7"/>
        <end position="150"/>
    </location>
</feature>
<dbReference type="GO" id="GO:0003848">
    <property type="term" value="F:2-amino-4-hydroxy-6-hydroxymethyldihydropteridine diphosphokinase activity"/>
    <property type="evidence" value="ECO:0007669"/>
    <property type="project" value="UniProtKB-EC"/>
</dbReference>
<evidence type="ECO:0000256" key="6">
    <source>
        <dbReference type="ARBA" id="ARBA00022741"/>
    </source>
</evidence>
<keyword evidence="5 14" id="KW-0808">Transferase</keyword>
<comment type="caution">
    <text evidence="14">The sequence shown here is derived from an EMBL/GenBank/DDBJ whole genome shotgun (WGS) entry which is preliminary data.</text>
</comment>
<dbReference type="InterPro" id="IPR000550">
    <property type="entry name" value="Hppk"/>
</dbReference>
<dbReference type="Pfam" id="PF01288">
    <property type="entry name" value="HPPK"/>
    <property type="match status" value="1"/>
</dbReference>
<accession>A0ABW3JB95</accession>
<dbReference type="Gene3D" id="3.30.70.560">
    <property type="entry name" value="7,8-Dihydro-6-hydroxymethylpterin-pyrophosphokinase HPPK"/>
    <property type="match status" value="1"/>
</dbReference>
<name>A0ABW3JB95_9HYPH</name>
<sequence length="185" mass="20345">MRGNALIALGANLPGPWGSPLQAVQRAVRELDRGGKSVIRLSPLYESEAIGQPGQPPYVNAVAEIATHMPPEALLRKLKRLESEAGRRGRNAPWGARNLDLDILDYGGRISGWRGINAVMAGAGPRKLTLPHPQTHMRPFVLVPLEDIAPQWRHPVLRQSVTELLDALPGNPRHDRLRRLSETSP</sequence>
<protein>
    <recommendedName>
        <fullName evidence="4">2-amino-4-hydroxy-6-hydroxymethyldihydropteridine pyrophosphokinase</fullName>
        <ecNumber evidence="3">2.7.6.3</ecNumber>
    </recommendedName>
    <alternativeName>
        <fullName evidence="11">6-hydroxymethyl-7,8-dihydropterin pyrophosphokinase</fullName>
    </alternativeName>
    <alternativeName>
        <fullName evidence="12">7,8-dihydro-6-hydroxymethylpterin-pyrophosphokinase</fullName>
    </alternativeName>
</protein>